<gene>
    <name evidence="1" type="ORF">JFN88_05065</name>
</gene>
<dbReference type="RefSeq" id="WP_199018244.1">
    <property type="nucleotide sequence ID" value="NZ_JAELUP010000013.1"/>
</dbReference>
<name>A0A934J0V6_9BACL</name>
<dbReference type="AlphaFoldDB" id="A0A934J0V6"/>
<proteinExistence type="predicted"/>
<accession>A0A934J0V6</accession>
<dbReference type="Proteomes" id="UP000640274">
    <property type="component" value="Unassembled WGS sequence"/>
</dbReference>
<protein>
    <submittedName>
        <fullName evidence="1">Uncharacterized protein</fullName>
    </submittedName>
</protein>
<comment type="caution">
    <text evidence="1">The sequence shown here is derived from an EMBL/GenBank/DDBJ whole genome shotgun (WGS) entry which is preliminary data.</text>
</comment>
<evidence type="ECO:0000313" key="2">
    <source>
        <dbReference type="Proteomes" id="UP000640274"/>
    </source>
</evidence>
<dbReference type="EMBL" id="JAELUP010000013">
    <property type="protein sequence ID" value="MBJ6360690.1"/>
    <property type="molecule type" value="Genomic_DNA"/>
</dbReference>
<organism evidence="1 2">
    <name type="scientific">Paenibacillus roseus</name>
    <dbReference type="NCBI Taxonomy" id="2798579"/>
    <lineage>
        <taxon>Bacteria</taxon>
        <taxon>Bacillati</taxon>
        <taxon>Bacillota</taxon>
        <taxon>Bacilli</taxon>
        <taxon>Bacillales</taxon>
        <taxon>Paenibacillaceae</taxon>
        <taxon>Paenibacillus</taxon>
    </lineage>
</organism>
<sequence length="172" mass="20194">MRIEELDQLFKKTKLPFRYSLEDAEKILRDKYNAIEIDKEIVGSLKKDPLVEYDNIIKCYRVDDSKILSALFNDNERSMHAEFRQINANEPISNSEVTESELLWRDIQEGKFLQIVLESADREYISSFTLQGLSEKILHELILIKGIPPEEGYIGNPAYEFFLDFLHKNDFI</sequence>
<reference evidence="1" key="1">
    <citation type="submission" date="2020-12" db="EMBL/GenBank/DDBJ databases">
        <authorList>
            <person name="Huq M.A."/>
        </authorList>
    </citation>
    <scope>NUCLEOTIDE SEQUENCE</scope>
    <source>
        <strain evidence="1">MAHUQ-46</strain>
    </source>
</reference>
<keyword evidence="2" id="KW-1185">Reference proteome</keyword>
<evidence type="ECO:0000313" key="1">
    <source>
        <dbReference type="EMBL" id="MBJ6360690.1"/>
    </source>
</evidence>